<evidence type="ECO:0000256" key="1">
    <source>
        <dbReference type="ARBA" id="ARBA00022603"/>
    </source>
</evidence>
<dbReference type="CDD" id="cd15543">
    <property type="entry name" value="PHD_RSF1"/>
    <property type="match status" value="1"/>
</dbReference>
<dbReference type="Pfam" id="PF00145">
    <property type="entry name" value="DNA_methylase"/>
    <property type="match status" value="1"/>
</dbReference>
<dbReference type="GO" id="GO:0004519">
    <property type="term" value="F:endonuclease activity"/>
    <property type="evidence" value="ECO:0007669"/>
    <property type="project" value="UniProtKB-KW"/>
</dbReference>
<keyword evidence="6" id="KW-0255">Endonuclease</keyword>
<dbReference type="Pfam" id="PF17917">
    <property type="entry name" value="RT_RNaseH"/>
    <property type="match status" value="1"/>
</dbReference>
<dbReference type="InterPro" id="IPR036397">
    <property type="entry name" value="RNaseH_sf"/>
</dbReference>
<keyword evidence="17" id="KW-1185">Reference proteome</keyword>
<keyword evidence="10" id="KW-0695">RNA-directed DNA polymerase</keyword>
<dbReference type="Gene3D" id="3.40.50.150">
    <property type="entry name" value="Vaccinia Virus protein VP39"/>
    <property type="match status" value="1"/>
</dbReference>
<evidence type="ECO:0000313" key="16">
    <source>
        <dbReference type="EMBL" id="KAK3288775.1"/>
    </source>
</evidence>
<proteinExistence type="predicted"/>
<dbReference type="Pfam" id="PF00628">
    <property type="entry name" value="PHD"/>
    <property type="match status" value="1"/>
</dbReference>
<dbReference type="PROSITE" id="PS50016">
    <property type="entry name" value="ZF_PHD_2"/>
    <property type="match status" value="1"/>
</dbReference>
<dbReference type="Pfam" id="PF17921">
    <property type="entry name" value="Integrase_H2C2"/>
    <property type="match status" value="1"/>
</dbReference>
<evidence type="ECO:0000256" key="13">
    <source>
        <dbReference type="SAM" id="MobiDB-lite"/>
    </source>
</evidence>
<dbReference type="Gene3D" id="3.10.20.370">
    <property type="match status" value="1"/>
</dbReference>
<dbReference type="CDD" id="cd01647">
    <property type="entry name" value="RT_LTR"/>
    <property type="match status" value="1"/>
</dbReference>
<dbReference type="InterPro" id="IPR012337">
    <property type="entry name" value="RNaseH-like_sf"/>
</dbReference>
<feature type="compositionally biased region" description="Acidic residues" evidence="13">
    <location>
        <begin position="269"/>
        <end position="281"/>
    </location>
</feature>
<feature type="region of interest" description="Disordered" evidence="13">
    <location>
        <begin position="2450"/>
        <end position="2476"/>
    </location>
</feature>
<feature type="region of interest" description="Disordered" evidence="13">
    <location>
        <begin position="1131"/>
        <end position="1174"/>
    </location>
</feature>
<keyword evidence="2" id="KW-0808">Transferase</keyword>
<keyword evidence="3" id="KW-0548">Nucleotidyltransferase</keyword>
<dbReference type="Gene3D" id="2.30.30.1150">
    <property type="match status" value="1"/>
</dbReference>
<evidence type="ECO:0000256" key="5">
    <source>
        <dbReference type="ARBA" id="ARBA00022723"/>
    </source>
</evidence>
<dbReference type="PANTHER" id="PTHR37984">
    <property type="entry name" value="PROTEIN CBG26694"/>
    <property type="match status" value="1"/>
</dbReference>
<dbReference type="Pfam" id="PF00078">
    <property type="entry name" value="RVT_1"/>
    <property type="match status" value="1"/>
</dbReference>
<dbReference type="InterPro" id="IPR041588">
    <property type="entry name" value="Integrase_H2C2"/>
</dbReference>
<dbReference type="PROSITE" id="PS01359">
    <property type="entry name" value="ZF_PHD_1"/>
    <property type="match status" value="1"/>
</dbReference>
<comment type="caution">
    <text evidence="16">The sequence shown here is derived from an EMBL/GenBank/DDBJ whole genome shotgun (WGS) entry which is preliminary data.</text>
</comment>
<dbReference type="GO" id="GO:0016787">
    <property type="term" value="F:hydrolase activity"/>
    <property type="evidence" value="ECO:0007669"/>
    <property type="project" value="UniProtKB-KW"/>
</dbReference>
<dbReference type="InterPro" id="IPR001525">
    <property type="entry name" value="C5_MeTfrase"/>
</dbReference>
<keyword evidence="4" id="KW-0540">Nuclease</keyword>
<dbReference type="InterPro" id="IPR011011">
    <property type="entry name" value="Znf_FYVE_PHD"/>
</dbReference>
<evidence type="ECO:0008006" key="18">
    <source>
        <dbReference type="Google" id="ProtNLM"/>
    </source>
</evidence>
<sequence>MEASLSEEMLSGMAQVQPVCKLVNQTLAEGLALVALEGELMLYKAILMDTGANCNIIAFKRVKELGLAIYEVEAGSKVARCDGTSTAFKHYCYVDVILAAGTPHMTLHRLHAFISYSDTTYDFLIGTGPLKNALRVTIDLYRGLAVSEAPAMLLGVDEKVTLPLIECKVPEGHRRRRNADPRVCLTSEIFDKGGMEHGCAAERAEWMDYETSVEQDEQYFDCQEEIDWDCQEEILFHAGVGERDPWEGEGKRVTKKDTSAAPQASMSEPVEDDDTSTEEVEVGPADNTRLQKNPCSSIGGSREQYAAKLLPPGHVGGLFIDDYTQRLLEERTKWPYSLPHTRCVPLTVEQLKASNTEFLIAASGPWKGSMTHACGDIDCRDDDEKDGSWRDQRLYASPDGFLRLCEVVETVNEEETKVKFARCQQERVVSNDKLKWPDFSSVDQKWDPYDMSTMKFWHSIVPNMSSEFVAEPDNDTLRDSGDRKLLELQRALNERMSYPSGPIIGTLMWDQKANSFCVRTKPADDALKIARAALDHSPADSSFAAKLEAELQLPHFYEGEGCWLYQHLRVLRKVDLDLLRQIIHLQYKEVEAGHEKTDKLIIRDQKARGGPKFYPVTDGEGGPGVVFDNYHAAQEYHGIWAGSSILKSCNSSTAAQTALAGYSVRRPSAPSRSVKRKTLARVNTEDAKVVESLPPVADADDTDTMMTVWRDSLKQVDTQQLVRTMVPTYVTTTSKPFDPTDPAQLVYGPLDHQTNSNGHDREDPGNQWLTDRREVQWLKIQSAQTVFVVRYRKTTDGNLKFLAGEGNTQRGVGKLFLNGKERRTYIRSVAHSTSGYLCLGGRSEPPQRHGRMGMALTLDQHFEDFQDGEKVAQDIFEHIYSDDCKEVGHTIHILRMRERTGIKAVYYIFQNEEYCRQQGSTVDLSFLDKYLLKNDRKFNGLHWVGQLEVATIHRAPLSLFTQLSREEPEVQSQTQQACLQELEERAEIAEKKVEDLEEQRDGYMETLKGKLEESEARVVELEEEMEIKVRIREEAMEKRIDEYCALKSQHVLLEYNLEKAECTLSKQEVDLSRHRKNALEKHHLRMSLEEQLKTALETVDKLNEENAKLRGQQQQVEESNLCFTYPTLEEDTEDIPKSFPPQDVRKQPADLPTQAKPTGKARPRSVVVDPSKRKNFQRSQRHSLWYLAALTHRWFLDTCQRTVTRMVWNSTGTRSSTTHVQALADGIMLVLCAIWRVMGGHHAIQGTLSALILRVMVALAGYWWQPYSMSFSLLLALYSEIRYLRTAAIYCKLLWVGETTDGRTSGNTAEPDVPTTREEASLFNRAVSILHNVVARGRAELRTTPRNMRRPRFTQRLQQWDTGWECSMAEQEVLPYTVIEDLQPGGKTSVTKDEAAWLDTELNATFGGHPDFTDENWDQMRDVIRRELLEYGFIEPASIHCKHASNVVVAGKKDHQTGLWTSTRFCVDLRRCNRLSRKDKTVPHRPEELYQKVAKAKFKTTLDATKAFHQIPMTTDEDRDKTAFWWGNQLYRYTSMPFGAAGATAAFVRIMDYELRMLQHCTVCYVDDVVVYSDTAEQHIKDVEEVLRTLGDAGIRLHSGKSTFGAATVDFLGYRIGHNTIGAQEAKSKAIMELPKPEDKTGLRSILGLMNYYKGLVGEVGGPNYSELARPLNDLLRKEVTDIKAAWGTEQDESLQKLKGALCSGRCLRPIDYDKPIILYTDWSKYGIGAVLGQKDEDGVEHICVAISRSLGKTERQYASYQGEMLAVVWAVRTMRQYLHGVHFTLVTDHSPLTTLMEKTDLQGQHLRWAISLQEFDFTVRYRPGPQNENADVPSRYPLPSTEDESGARLDRSHGEPMEASYLEHNERGFCDSWCKLLTEDPPIGDEIDPELQIANYCLLQVREQLGTGPMHRLFDVHHREELECNVGTLFDTDLPDSYGDTGRLQYAAWRALSQVQPATGMQGEGSPAVYYDEKMEYGNLKKPKRIDTRVVAKSFFREAREEGVTCYEPCGGLCAGLEMLLRNGVRVNQYLYQDISPAARAVARARCFALSRRYPELFPASAIKLEQLPADLEQITMQHFIDAGALAGERWIMVCGYPCQDLSPAGNQAGLEGRHSRLFYHAVRALSALQQLQPQRPPGYILENVSPLAHRPGTRMREEVFPHIMEFVGQPVSFDAAQAGSYAHRLRAFWSNLFQNNQFDSVMARVERPQRYVSDILEDGWQPREVVTTDEAPFHVANVKGEPMRALPTIMATQNSFAFREPRMGSLVRSVESREPPKCREPNLDEKAHAMGYSVTELRSADKLDDGKLARVLGLAMDRRAVELLYAVAEASRLGLPYSKEQHQAEETCDTPAWEPEKGDWVSAGGTAQQPEQASAAEWVSGSNQYTRHVAKSELQVGREHVDTKLQEMHKRAHKGTHGLGAKFQQRKKRWEMQPFSVAQYRGRSATGFTRAAPPTQTEPLVTGVPSWKPPAQEKPMRLPALKDTTRLIELVASVAQQQEQREDFKDIHDDEWCLRWLKSRGTVEPPVEMANRVKRRAARHRWDEATDEIYLVTYAGKKLRVPKPADRLELVRTYHDRTGHWGIRRTLNLLWQRNWWVNMKKDVVAVVTQCKTCSRVKTHYAREVSVLTPLEIKSFMYRWSLDLARPTRDPTKSGNTRVLIMTEHYTRFIVCVPLPNKEAVTIANAFRNHVLSVFGAPAECLVDGGTEFEGEFKELCRTCLIDRRVTSPDSPEGNGLTERVVRTIKFCLKKIALDQGLDVAWDELLWSLVLSYNAAVQESLKVAPFTLLFAQEATVPPALKSRLPLDFDANEVKSESDSRVRDLVARAKVVKELMLTAGCNLEIAQHRDTLLYEGRRGGGQVPKPHNFQVGDFVYIRQRPRTGIEVATKPAILKLVKIQRDGVVVLEDSTRTREKSTVQNIAPCHLQVKDEYDLTKSKPSKHLACENCKRMDGEAFMLLCDACNKGYHTWCLEPALDSVPEGDWQCPSCSPQEVSASFVEIKSELSEKLLQAEGKLKEALGKGMKLLEFDVGPKRALCGGAVKPWQALSREEVGKSEGSMGDWPDRIDWGNQEVLTEMVQRLMPGQWHEGHRTILSRKCAEQQGKARMLKGAGVVPAMQQNEVEKRGDVTKMTRMQVKNASMLHWGLELVMTVPKEVDRLAKEVDWSRVTRVWDPWAGTGVIGSVLKGHWDHLRIMNNDWNAQLRWPEAMNALQPGNYRRWKEKMLRTGELSGVGMFTLSVGKFAPDGITSEDVT</sequence>
<feature type="compositionally biased region" description="Polar residues" evidence="13">
    <location>
        <begin position="288"/>
        <end position="297"/>
    </location>
</feature>
<keyword evidence="12" id="KW-0175">Coiled coil</keyword>
<dbReference type="InterPro" id="IPR000477">
    <property type="entry name" value="RT_dom"/>
</dbReference>
<feature type="compositionally biased region" description="Basic and acidic residues" evidence="13">
    <location>
        <begin position="243"/>
        <end position="258"/>
    </location>
</feature>
<dbReference type="InterPro" id="IPR041373">
    <property type="entry name" value="RT_RNaseH"/>
</dbReference>
<dbReference type="InterPro" id="IPR029063">
    <property type="entry name" value="SAM-dependent_MTases_sf"/>
</dbReference>
<keyword evidence="5" id="KW-0479">Metal-binding</keyword>
<dbReference type="GO" id="GO:0003676">
    <property type="term" value="F:nucleic acid binding"/>
    <property type="evidence" value="ECO:0007669"/>
    <property type="project" value="InterPro"/>
</dbReference>
<dbReference type="GO" id="GO:0008270">
    <property type="term" value="F:zinc ion binding"/>
    <property type="evidence" value="ECO:0007669"/>
    <property type="project" value="UniProtKB-KW"/>
</dbReference>
<dbReference type="Gene3D" id="1.10.340.70">
    <property type="match status" value="1"/>
</dbReference>
<gene>
    <name evidence="16" type="ORF">CYMTET_3764</name>
</gene>
<feature type="region of interest" description="Disordered" evidence="13">
    <location>
        <begin position="1823"/>
        <end position="1854"/>
    </location>
</feature>
<organism evidence="16 17">
    <name type="scientific">Cymbomonas tetramitiformis</name>
    <dbReference type="NCBI Taxonomy" id="36881"/>
    <lineage>
        <taxon>Eukaryota</taxon>
        <taxon>Viridiplantae</taxon>
        <taxon>Chlorophyta</taxon>
        <taxon>Pyramimonadophyceae</taxon>
        <taxon>Pyramimonadales</taxon>
        <taxon>Pyramimonadaceae</taxon>
        <taxon>Cymbomonas</taxon>
    </lineage>
</organism>
<dbReference type="SUPFAM" id="SSF53098">
    <property type="entry name" value="Ribonuclease H-like"/>
    <property type="match status" value="1"/>
</dbReference>
<dbReference type="PROSITE" id="PS50994">
    <property type="entry name" value="INTEGRASE"/>
    <property type="match status" value="1"/>
</dbReference>
<protein>
    <recommendedName>
        <fullName evidence="18">Reverse transcriptase</fullName>
    </recommendedName>
</protein>
<dbReference type="Gene3D" id="3.30.70.270">
    <property type="match status" value="2"/>
</dbReference>
<dbReference type="SUPFAM" id="SSF56672">
    <property type="entry name" value="DNA/RNA polymerases"/>
    <property type="match status" value="1"/>
</dbReference>
<evidence type="ECO:0000256" key="2">
    <source>
        <dbReference type="ARBA" id="ARBA00022679"/>
    </source>
</evidence>
<feature type="domain" description="PHD-type" evidence="14">
    <location>
        <begin position="2943"/>
        <end position="2993"/>
    </location>
</feature>
<dbReference type="GO" id="GO:0008168">
    <property type="term" value="F:methyltransferase activity"/>
    <property type="evidence" value="ECO:0007669"/>
    <property type="project" value="UniProtKB-KW"/>
</dbReference>
<evidence type="ECO:0000256" key="11">
    <source>
        <dbReference type="PROSITE-ProRule" id="PRU00146"/>
    </source>
</evidence>
<dbReference type="InterPro" id="IPR050951">
    <property type="entry name" value="Retrovirus_Pol_polyprotein"/>
</dbReference>
<evidence type="ECO:0000256" key="9">
    <source>
        <dbReference type="ARBA" id="ARBA00022833"/>
    </source>
</evidence>
<keyword evidence="1" id="KW-0489">Methyltransferase</keyword>
<dbReference type="EMBL" id="LGRX02000362">
    <property type="protein sequence ID" value="KAK3288775.1"/>
    <property type="molecule type" value="Genomic_DNA"/>
</dbReference>
<keyword evidence="8" id="KW-0378">Hydrolase</keyword>
<keyword evidence="7 11" id="KW-0863">Zinc-finger</keyword>
<dbReference type="GO" id="GO:0015074">
    <property type="term" value="P:DNA integration"/>
    <property type="evidence" value="ECO:0007669"/>
    <property type="project" value="InterPro"/>
</dbReference>
<evidence type="ECO:0000256" key="8">
    <source>
        <dbReference type="ARBA" id="ARBA00022801"/>
    </source>
</evidence>
<dbReference type="SUPFAM" id="SSF53335">
    <property type="entry name" value="S-adenosyl-L-methionine-dependent methyltransferases"/>
    <property type="match status" value="1"/>
</dbReference>
<dbReference type="InterPro" id="IPR019786">
    <property type="entry name" value="Zinc_finger_PHD-type_CS"/>
</dbReference>
<reference evidence="16 17" key="1">
    <citation type="journal article" date="2015" name="Genome Biol. Evol.">
        <title>Comparative Genomics of a Bacterivorous Green Alga Reveals Evolutionary Causalities and Consequences of Phago-Mixotrophic Mode of Nutrition.</title>
        <authorList>
            <person name="Burns J.A."/>
            <person name="Paasch A."/>
            <person name="Narechania A."/>
            <person name="Kim E."/>
        </authorList>
    </citation>
    <scope>NUCLEOTIDE SEQUENCE [LARGE SCALE GENOMIC DNA]</scope>
    <source>
        <strain evidence="16 17">PLY_AMNH</strain>
    </source>
</reference>
<keyword evidence="9" id="KW-0862">Zinc</keyword>
<dbReference type="InterPro" id="IPR043128">
    <property type="entry name" value="Rev_trsase/Diguanyl_cyclase"/>
</dbReference>
<dbReference type="CDD" id="cd09274">
    <property type="entry name" value="RNase_HI_RT_Ty3"/>
    <property type="match status" value="1"/>
</dbReference>
<dbReference type="SMART" id="SM00249">
    <property type="entry name" value="PHD"/>
    <property type="match status" value="1"/>
</dbReference>
<evidence type="ECO:0000256" key="6">
    <source>
        <dbReference type="ARBA" id="ARBA00022759"/>
    </source>
</evidence>
<dbReference type="Gene3D" id="3.10.10.10">
    <property type="entry name" value="HIV Type 1 Reverse Transcriptase, subunit A, domain 1"/>
    <property type="match status" value="1"/>
</dbReference>
<evidence type="ECO:0000256" key="12">
    <source>
        <dbReference type="SAM" id="Coils"/>
    </source>
</evidence>
<dbReference type="GO" id="GO:0032259">
    <property type="term" value="P:methylation"/>
    <property type="evidence" value="ECO:0007669"/>
    <property type="project" value="UniProtKB-KW"/>
</dbReference>
<dbReference type="PANTHER" id="PTHR37984:SF5">
    <property type="entry name" value="PROTEIN NYNRIN-LIKE"/>
    <property type="match status" value="1"/>
</dbReference>
<evidence type="ECO:0000256" key="7">
    <source>
        <dbReference type="ARBA" id="ARBA00022771"/>
    </source>
</evidence>
<evidence type="ECO:0000259" key="15">
    <source>
        <dbReference type="PROSITE" id="PS50994"/>
    </source>
</evidence>
<feature type="region of interest" description="Disordered" evidence="13">
    <location>
        <begin position="243"/>
        <end position="297"/>
    </location>
</feature>
<evidence type="ECO:0000256" key="4">
    <source>
        <dbReference type="ARBA" id="ARBA00022722"/>
    </source>
</evidence>
<evidence type="ECO:0000256" key="3">
    <source>
        <dbReference type="ARBA" id="ARBA00022695"/>
    </source>
</evidence>
<evidence type="ECO:0000256" key="10">
    <source>
        <dbReference type="ARBA" id="ARBA00022918"/>
    </source>
</evidence>
<dbReference type="InterPro" id="IPR043502">
    <property type="entry name" value="DNA/RNA_pol_sf"/>
</dbReference>
<feature type="coiled-coil region" evidence="12">
    <location>
        <begin position="972"/>
        <end position="1119"/>
    </location>
</feature>
<dbReference type="Proteomes" id="UP001190700">
    <property type="component" value="Unassembled WGS sequence"/>
</dbReference>
<dbReference type="InterPro" id="IPR001965">
    <property type="entry name" value="Znf_PHD"/>
</dbReference>
<name>A0AAE0H2I5_9CHLO</name>
<evidence type="ECO:0000313" key="17">
    <source>
        <dbReference type="Proteomes" id="UP001190700"/>
    </source>
</evidence>
<dbReference type="Gene3D" id="3.30.420.10">
    <property type="entry name" value="Ribonuclease H-like superfamily/Ribonuclease H"/>
    <property type="match status" value="1"/>
</dbReference>
<evidence type="ECO:0000259" key="14">
    <source>
        <dbReference type="PROSITE" id="PS50016"/>
    </source>
</evidence>
<dbReference type="InterPro" id="IPR001584">
    <property type="entry name" value="Integrase_cat-core"/>
</dbReference>
<dbReference type="SUPFAM" id="SSF57903">
    <property type="entry name" value="FYVE/PHD zinc finger"/>
    <property type="match status" value="1"/>
</dbReference>
<feature type="domain" description="Integrase catalytic" evidence="15">
    <location>
        <begin position="2627"/>
        <end position="2794"/>
    </location>
</feature>
<dbReference type="InterPro" id="IPR019787">
    <property type="entry name" value="Znf_PHD-finger"/>
</dbReference>
<dbReference type="GO" id="GO:0003964">
    <property type="term" value="F:RNA-directed DNA polymerase activity"/>
    <property type="evidence" value="ECO:0007669"/>
    <property type="project" value="UniProtKB-KW"/>
</dbReference>
<accession>A0AAE0H2I5</accession>